<keyword evidence="1" id="KW-0812">Transmembrane</keyword>
<feature type="transmembrane region" description="Helical" evidence="1">
    <location>
        <begin position="441"/>
        <end position="461"/>
    </location>
</feature>
<dbReference type="EMBL" id="JBHLTS010000018">
    <property type="protein sequence ID" value="MFC0513899.1"/>
    <property type="molecule type" value="Genomic_DNA"/>
</dbReference>
<keyword evidence="1" id="KW-1133">Transmembrane helix</keyword>
<dbReference type="Proteomes" id="UP001589828">
    <property type="component" value="Unassembled WGS sequence"/>
</dbReference>
<sequence length="485" mass="55315">MATLNPKAFPFSDAITCPGCKKSITLYDHIGCEAAACASCYCYLLFGNDGKPYVKERLVSIQNKPVLPIGTEGVLRNVEYKVIAYIEKKEAAYTQYKWREYMLYNYAKGYAFLAEYDGHWSLIAGKSFHPDLEKSKKSYENTALYQGLEFNLFNSYRPVIHSLIGEFDWDIREERIKAHEYIRPPFLLTWEQNMRTQQEDWYLGEYIQEQEIAAAFKIPLGNFPSRTGIGANEPSKHRARWNGALTISGIAIVAFLLVQLLVASQRPETVLLEHSFSLDMPPRPADTAKRKSIMVTGDHKTTDSTSAAIGSILQDSAKAIDSISPDSAGNFEFKSFKTPTFTIENGPVPLEIELSSQVDNNWLSTTVELVSEKDNQTWSLTKDIEYYHGVEDGESWSEGGIQETVLLSEIPPGKYHINMYPYSGTRLLNALNVKVTESVTLWRNILVTLLLLCLYPLYCWYRARRFEVNRWMNSDFSPYQKDDDE</sequence>
<dbReference type="Pfam" id="PF13785">
    <property type="entry name" value="DUF4178"/>
    <property type="match status" value="1"/>
</dbReference>
<evidence type="ECO:0000256" key="1">
    <source>
        <dbReference type="SAM" id="Phobius"/>
    </source>
</evidence>
<evidence type="ECO:0000259" key="2">
    <source>
        <dbReference type="Pfam" id="PF13785"/>
    </source>
</evidence>
<dbReference type="InterPro" id="IPR025235">
    <property type="entry name" value="DUF4178"/>
</dbReference>
<dbReference type="RefSeq" id="WP_377021760.1">
    <property type="nucleotide sequence ID" value="NZ_JBHLTS010000018.1"/>
</dbReference>
<evidence type="ECO:0000313" key="3">
    <source>
        <dbReference type="EMBL" id="MFC0513899.1"/>
    </source>
</evidence>
<organism evidence="3 4">
    <name type="scientific">Mucilaginibacter angelicae</name>
    <dbReference type="NCBI Taxonomy" id="869718"/>
    <lineage>
        <taxon>Bacteria</taxon>
        <taxon>Pseudomonadati</taxon>
        <taxon>Bacteroidota</taxon>
        <taxon>Sphingobacteriia</taxon>
        <taxon>Sphingobacteriales</taxon>
        <taxon>Sphingobacteriaceae</taxon>
        <taxon>Mucilaginibacter</taxon>
    </lineage>
</organism>
<reference evidence="3 4" key="1">
    <citation type="submission" date="2024-09" db="EMBL/GenBank/DDBJ databases">
        <authorList>
            <person name="Sun Q."/>
            <person name="Mori K."/>
        </authorList>
    </citation>
    <scope>NUCLEOTIDE SEQUENCE [LARGE SCALE GENOMIC DNA]</scope>
    <source>
        <strain evidence="3 4">NCAIM B.02415</strain>
    </source>
</reference>
<proteinExistence type="predicted"/>
<feature type="transmembrane region" description="Helical" evidence="1">
    <location>
        <begin position="243"/>
        <end position="262"/>
    </location>
</feature>
<keyword evidence="4" id="KW-1185">Reference proteome</keyword>
<keyword evidence="1" id="KW-0472">Membrane</keyword>
<gene>
    <name evidence="3" type="ORF">ACFFGT_06800</name>
</gene>
<comment type="caution">
    <text evidence="3">The sequence shown here is derived from an EMBL/GenBank/DDBJ whole genome shotgun (WGS) entry which is preliminary data.</text>
</comment>
<accession>A0ABV6L2E1</accession>
<protein>
    <submittedName>
        <fullName evidence="3">DUF4178 domain-containing protein</fullName>
    </submittedName>
</protein>
<name>A0ABV6L2E1_9SPHI</name>
<evidence type="ECO:0000313" key="4">
    <source>
        <dbReference type="Proteomes" id="UP001589828"/>
    </source>
</evidence>
<feature type="domain" description="DUF4178" evidence="2">
    <location>
        <begin position="69"/>
        <end position="208"/>
    </location>
</feature>